<proteinExistence type="predicted"/>
<feature type="transmembrane region" description="Helical" evidence="6">
    <location>
        <begin position="76"/>
        <end position="99"/>
    </location>
</feature>
<feature type="transmembrane region" description="Helical" evidence="6">
    <location>
        <begin position="38"/>
        <end position="55"/>
    </location>
</feature>
<feature type="transmembrane region" description="Helical" evidence="6">
    <location>
        <begin position="12"/>
        <end position="32"/>
    </location>
</feature>
<name>M4VD24_9BACT</name>
<comment type="subcellular location">
    <subcellularLocation>
        <location evidence="1">Membrane</location>
    </subcellularLocation>
</comment>
<evidence type="ECO:0000256" key="4">
    <source>
        <dbReference type="ARBA" id="ARBA00023136"/>
    </source>
</evidence>
<dbReference type="Pfam" id="PF04116">
    <property type="entry name" value="FA_hydroxylase"/>
    <property type="match status" value="1"/>
</dbReference>
<protein>
    <submittedName>
        <fullName evidence="8">Sterol desaturase</fullName>
    </submittedName>
</protein>
<dbReference type="OrthoDB" id="9770329at2"/>
<dbReference type="InterPro" id="IPR050307">
    <property type="entry name" value="Sterol_Desaturase_Related"/>
</dbReference>
<dbReference type="InterPro" id="IPR006694">
    <property type="entry name" value="Fatty_acid_hydroxylase"/>
</dbReference>
<dbReference type="AlphaFoldDB" id="M4VD24"/>
<dbReference type="GO" id="GO:0016491">
    <property type="term" value="F:oxidoreductase activity"/>
    <property type="evidence" value="ECO:0007669"/>
    <property type="project" value="InterPro"/>
</dbReference>
<keyword evidence="3 6" id="KW-1133">Transmembrane helix</keyword>
<feature type="transmembrane region" description="Helical" evidence="6">
    <location>
        <begin position="177"/>
        <end position="197"/>
    </location>
</feature>
<accession>M4VD24</accession>
<evidence type="ECO:0000256" key="1">
    <source>
        <dbReference type="ARBA" id="ARBA00004370"/>
    </source>
</evidence>
<evidence type="ECO:0000256" key="5">
    <source>
        <dbReference type="SAM" id="MobiDB-lite"/>
    </source>
</evidence>
<evidence type="ECO:0000313" key="9">
    <source>
        <dbReference type="Proteomes" id="UP000011932"/>
    </source>
</evidence>
<dbReference type="Proteomes" id="UP000011932">
    <property type="component" value="Chromosome"/>
</dbReference>
<evidence type="ECO:0000313" key="8">
    <source>
        <dbReference type="EMBL" id="AGH97297.1"/>
    </source>
</evidence>
<dbReference type="EMBL" id="CP003538">
    <property type="protein sequence ID" value="AGH97297.1"/>
    <property type="molecule type" value="Genomic_DNA"/>
</dbReference>
<dbReference type="GO" id="GO:0005506">
    <property type="term" value="F:iron ion binding"/>
    <property type="evidence" value="ECO:0007669"/>
    <property type="project" value="InterPro"/>
</dbReference>
<reference evidence="8 9" key="1">
    <citation type="journal article" date="2013" name="ISME J.">
        <title>By their genes ye shall know them: genomic signatures of predatory bacteria.</title>
        <authorList>
            <person name="Pasternak Z."/>
            <person name="Pietrokovski S."/>
            <person name="Rotem O."/>
            <person name="Gophna U."/>
            <person name="Lurie-Weinberger M.N."/>
            <person name="Jurkevitch E."/>
        </authorList>
    </citation>
    <scope>NUCLEOTIDE SEQUENCE [LARGE SCALE GENOMIC DNA]</scope>
    <source>
        <strain evidence="8">EPB</strain>
    </source>
</reference>
<gene>
    <name evidence="8" type="ORF">A11S_470</name>
</gene>
<dbReference type="GO" id="GO:0008610">
    <property type="term" value="P:lipid biosynthetic process"/>
    <property type="evidence" value="ECO:0007669"/>
    <property type="project" value="InterPro"/>
</dbReference>
<evidence type="ECO:0000259" key="7">
    <source>
        <dbReference type="Pfam" id="PF04116"/>
    </source>
</evidence>
<dbReference type="GO" id="GO:0016020">
    <property type="term" value="C:membrane"/>
    <property type="evidence" value="ECO:0007669"/>
    <property type="project" value="UniProtKB-SubCell"/>
</dbReference>
<keyword evidence="2 6" id="KW-0812">Transmembrane</keyword>
<evidence type="ECO:0000256" key="3">
    <source>
        <dbReference type="ARBA" id="ARBA00022989"/>
    </source>
</evidence>
<dbReference type="HOGENOM" id="CLU_033631_3_2_5"/>
<feature type="transmembrane region" description="Helical" evidence="6">
    <location>
        <begin position="119"/>
        <end position="137"/>
    </location>
</feature>
<dbReference type="KEGG" id="man:A11S_470"/>
<organism evidence="8 9">
    <name type="scientific">Micavibrio aeruginosavorus EPB</name>
    <dbReference type="NCBI Taxonomy" id="349215"/>
    <lineage>
        <taxon>Bacteria</taxon>
        <taxon>Pseudomonadati</taxon>
        <taxon>Bdellovibrionota</taxon>
        <taxon>Bdellovibrionia</taxon>
        <taxon>Bdellovibrionales</taxon>
        <taxon>Pseudobdellovibrionaceae</taxon>
        <taxon>Micavibrio</taxon>
    </lineage>
</organism>
<evidence type="ECO:0000256" key="2">
    <source>
        <dbReference type="ARBA" id="ARBA00022692"/>
    </source>
</evidence>
<feature type="region of interest" description="Disordered" evidence="5">
    <location>
        <begin position="294"/>
        <end position="313"/>
    </location>
</feature>
<dbReference type="RefSeq" id="WP_015466854.1">
    <property type="nucleotide sequence ID" value="NC_020812.1"/>
</dbReference>
<keyword evidence="4 6" id="KW-0472">Membrane</keyword>
<evidence type="ECO:0000256" key="6">
    <source>
        <dbReference type="SAM" id="Phobius"/>
    </source>
</evidence>
<dbReference type="STRING" id="349215.A11S_470"/>
<feature type="compositionally biased region" description="Low complexity" evidence="5">
    <location>
        <begin position="296"/>
        <end position="313"/>
    </location>
</feature>
<feature type="domain" description="Fatty acid hydroxylase" evidence="7">
    <location>
        <begin position="124"/>
        <end position="257"/>
    </location>
</feature>
<sequence>MQTIPANLRIFLSWVTWPFLMVTCIAATAYGFAIDRPALVFTIAYFTMAAILLVLERVMPHEREWNENDGQTFANIAHTLVTKGTVQSCIVFASVIGITNYITPMAEPGHGIWPRDWPMWGQILMGIVAAEFGLYWGHHIAHKWRPMWRFHAIHHSVTRLWIVNTGRFHFIDSFKSVVLGLGILTLLGAPLEVMSWVSAITAYCGMLTHCNVEMRFGFLSYLFNTPELHRWHHSKDLREGDKNFGENIMLWDWVFGTWFNEDRRPPVNIGIKETMPPGFVQQLVWPFVHRYPPKTPAQQSAQQPVQSVPDAAE</sequence>
<dbReference type="PANTHER" id="PTHR11863">
    <property type="entry name" value="STEROL DESATURASE"/>
    <property type="match status" value="1"/>
</dbReference>